<evidence type="ECO:0000256" key="3">
    <source>
        <dbReference type="ARBA" id="ARBA00022840"/>
    </source>
</evidence>
<dbReference type="PANTHER" id="PTHR19211:SF100">
    <property type="entry name" value="RIBOSOME PROTECTION PROTEIN VMLR"/>
    <property type="match status" value="1"/>
</dbReference>
<dbReference type="SMART" id="SM00382">
    <property type="entry name" value="AAA"/>
    <property type="match status" value="2"/>
</dbReference>
<keyword evidence="2" id="KW-0547">Nucleotide-binding</keyword>
<dbReference type="InterPro" id="IPR027417">
    <property type="entry name" value="P-loop_NTPase"/>
</dbReference>
<dbReference type="NCBIfam" id="NF000355">
    <property type="entry name" value="ribo_prot_ABC_F"/>
    <property type="match status" value="1"/>
</dbReference>
<gene>
    <name evidence="6" type="primary">abc-f</name>
    <name evidence="6" type="ORF">EQM13_12620</name>
</gene>
<evidence type="ECO:0000313" key="7">
    <source>
        <dbReference type="Proteomes" id="UP000287969"/>
    </source>
</evidence>
<evidence type="ECO:0000256" key="2">
    <source>
        <dbReference type="ARBA" id="ARBA00022741"/>
    </source>
</evidence>
<sequence>MLLEIKNVSKSIGDRELLKDISFKLYKNDKVGLIGKNGIGKTTLLKIITSQTEKDSGSVKINGRWGYLPQNLFLRNDKNFECVNQIVNKSESYGKFLELLKKFELNGAENRPIETLSGGEKTKLYIIKLLLQNPDILIMDEPTNHLDYETIQWLENFIKNFKGAVFIVTHDRYFLNNTVSQIFELENKTIKEYSGNYTFYYNQKKEETERIKLEYHQYINKRKELEKAARKHMEKSKRYNNMSQNDFQRHKSAKVAKRSKAIISRIKNMEEKEKPFVPKNVNIKFKRDEEKTGDILIKGRKLSKSYDKVLFKDISFDLYKNKKVAIIGKNGVGKSTFLKGIIGKIKIDGEIYISPSAKIGYFSQELENLDMDMTVLDNLKRISFDESSIRNILGSLLFKGDDIYKKLWDLSYGEKVKVSFAEILLEKTNVLILDEPTNFLDIPTKEIIEDALSEYDGAILFVSHDRYFINKMAQEIWEISNEGFTKYEGGYNYYIDKKSWLNTSNSDINKKEELFKLEMELSYISFKISSCKEEKKTELERKYFDVVKKMKDIKEDLNK</sequence>
<reference evidence="7" key="1">
    <citation type="submission" date="2019-01" db="EMBL/GenBank/DDBJ databases">
        <title>Draft genomes of a novel of Sporanaerobacter strains.</title>
        <authorList>
            <person name="Ma S."/>
        </authorList>
    </citation>
    <scope>NUCLEOTIDE SEQUENCE [LARGE SCALE GENOMIC DNA]</scope>
    <source>
        <strain evidence="7">NJN-17</strain>
    </source>
</reference>
<proteinExistence type="predicted"/>
<dbReference type="PANTHER" id="PTHR19211">
    <property type="entry name" value="ATP-BINDING TRANSPORT PROTEIN-RELATED"/>
    <property type="match status" value="1"/>
</dbReference>
<keyword evidence="7" id="KW-1185">Reference proteome</keyword>
<keyword evidence="4" id="KW-0175">Coiled coil</keyword>
<dbReference type="OrthoDB" id="1624247at2"/>
<evidence type="ECO:0000313" key="6">
    <source>
        <dbReference type="EMBL" id="QAT62342.1"/>
    </source>
</evidence>
<feature type="domain" description="ABC transporter" evidence="5">
    <location>
        <begin position="290"/>
        <end position="506"/>
    </location>
</feature>
<dbReference type="RefSeq" id="WP_128752872.1">
    <property type="nucleotide sequence ID" value="NZ_CP035282.1"/>
</dbReference>
<dbReference type="SUPFAM" id="SSF52540">
    <property type="entry name" value="P-loop containing nucleoside triphosphate hydrolases"/>
    <property type="match status" value="2"/>
</dbReference>
<dbReference type="KEGG" id="spoa:EQM13_12620"/>
<organism evidence="6 7">
    <name type="scientific">Acidilutibacter cellobiosedens</name>
    <dbReference type="NCBI Taxonomy" id="2507161"/>
    <lineage>
        <taxon>Bacteria</taxon>
        <taxon>Bacillati</taxon>
        <taxon>Bacillota</taxon>
        <taxon>Tissierellia</taxon>
        <taxon>Tissierellales</taxon>
        <taxon>Acidilutibacteraceae</taxon>
        <taxon>Acidilutibacter</taxon>
    </lineage>
</organism>
<dbReference type="Pfam" id="PF00005">
    <property type="entry name" value="ABC_tran"/>
    <property type="match status" value="2"/>
</dbReference>
<dbReference type="EMBL" id="CP035282">
    <property type="protein sequence ID" value="QAT62342.1"/>
    <property type="molecule type" value="Genomic_DNA"/>
</dbReference>
<dbReference type="InterPro" id="IPR050611">
    <property type="entry name" value="ABCF"/>
</dbReference>
<dbReference type="FunFam" id="3.40.50.300:FF:000011">
    <property type="entry name" value="Putative ABC transporter ATP-binding component"/>
    <property type="match status" value="1"/>
</dbReference>
<dbReference type="InterPro" id="IPR003593">
    <property type="entry name" value="AAA+_ATPase"/>
</dbReference>
<keyword evidence="1" id="KW-0677">Repeat</keyword>
<evidence type="ECO:0000256" key="4">
    <source>
        <dbReference type="SAM" id="Coils"/>
    </source>
</evidence>
<dbReference type="AlphaFoldDB" id="A0A410QE70"/>
<feature type="domain" description="ABC transporter" evidence="5">
    <location>
        <begin position="3"/>
        <end position="212"/>
    </location>
</feature>
<dbReference type="CDD" id="cd03221">
    <property type="entry name" value="ABCF_EF-3"/>
    <property type="match status" value="2"/>
</dbReference>
<protein>
    <submittedName>
        <fullName evidence="6">ABC-F type ribosomal protection protein</fullName>
    </submittedName>
</protein>
<dbReference type="PROSITE" id="PS50893">
    <property type="entry name" value="ABC_TRANSPORTER_2"/>
    <property type="match status" value="2"/>
</dbReference>
<evidence type="ECO:0000256" key="1">
    <source>
        <dbReference type="ARBA" id="ARBA00022737"/>
    </source>
</evidence>
<name>A0A410QE70_9FIRM</name>
<dbReference type="Gene3D" id="3.40.50.300">
    <property type="entry name" value="P-loop containing nucleotide triphosphate hydrolases"/>
    <property type="match status" value="2"/>
</dbReference>
<dbReference type="InterPro" id="IPR017871">
    <property type="entry name" value="ABC_transporter-like_CS"/>
</dbReference>
<dbReference type="GO" id="GO:0005524">
    <property type="term" value="F:ATP binding"/>
    <property type="evidence" value="ECO:0007669"/>
    <property type="project" value="UniProtKB-KW"/>
</dbReference>
<dbReference type="PROSITE" id="PS00211">
    <property type="entry name" value="ABC_TRANSPORTER_1"/>
    <property type="match status" value="1"/>
</dbReference>
<accession>A0A410QE70</accession>
<dbReference type="Proteomes" id="UP000287969">
    <property type="component" value="Chromosome"/>
</dbReference>
<feature type="coiled-coil region" evidence="4">
    <location>
        <begin position="208"/>
        <end position="242"/>
    </location>
</feature>
<keyword evidence="3" id="KW-0067">ATP-binding</keyword>
<dbReference type="InterPro" id="IPR003439">
    <property type="entry name" value="ABC_transporter-like_ATP-bd"/>
</dbReference>
<dbReference type="GO" id="GO:0016887">
    <property type="term" value="F:ATP hydrolysis activity"/>
    <property type="evidence" value="ECO:0007669"/>
    <property type="project" value="InterPro"/>
</dbReference>
<evidence type="ECO:0000259" key="5">
    <source>
        <dbReference type="PROSITE" id="PS50893"/>
    </source>
</evidence>